<sequence length="799" mass="94294">MSKAKQEIFPNGTIFEKIFNYLWKHPPDIENRLQINIPDTIIFKNTLPVFWYFTDKNNNIKRKKKENTSIDNIYEAMTDQVDPDQVCCYFMYSECCEKKYDPTKKCEKYSGLTYINQESQVKIQYFDSKDLKDFLYAEKIPISAGILQKFVAPPSENNSVFQVMYGSKISQYLKITNKLPFNSVKIDKYERCCTFDGPLYFSQAQSAAKFTALKLKNEVDKILEHLKSVSFGILYFEKADFFFKIDKNENLCLLFMSNAKLKSDQCLSDQSAQRQVFKFREIEPIQSLNPLKPYQIQKLVVCLRCQKKEVPNRFIEIPYSYIIQEKNITKEENLLYLNNYNAIELQHPREISGFADNEISKRSNESQNNNTKLESKELSLLQITISSDDQQQDLSLFKPKLQEKPAEFAYQNHEIPNIFSMLHHKLDFQSYQKIKDEFFFSQQKVRVCLNCYMEITPYLEIVKSRGIVSQKDLQFRQNRIKESRSLDSKKYDQNQLQYVQEFKNLNDQVKLQRKFQKQGSKNQKIEQQQNQIIKCCQKQNLPENISSYSNREVINNEQASQLQNIKDSQDFQRFKIQIQNKMQEQINYEDLRQKQGSKTEKRVKKQDNQSPLRLIDFNLLRSKRQINCTPQSQKLDQFEFSPLKFNLSQSINRQQHSSISTRLSSLSNSRYNTPGLNGAKQQITLVKQDEFNFQYESASGSKGKDQIQNILRRRSEDIDIKILQKKQKSSQINQKLSEITNKQNLLSSLRIQTPHKNSLITQSKIFYDQFGQGFDRKNSQKRTIQIYSKQVSIQNFFKN</sequence>
<keyword evidence="2" id="KW-1185">Reference proteome</keyword>
<protein>
    <submittedName>
        <fullName evidence="1">Uncharacterized protein</fullName>
    </submittedName>
</protein>
<dbReference type="Proteomes" id="UP000009168">
    <property type="component" value="Unassembled WGS sequence"/>
</dbReference>
<dbReference type="EMBL" id="GG662471">
    <property type="protein sequence ID" value="EAS03820.2"/>
    <property type="molecule type" value="Genomic_DNA"/>
</dbReference>
<dbReference type="KEGG" id="tet:TTHERM_00657650"/>
<evidence type="ECO:0000313" key="2">
    <source>
        <dbReference type="Proteomes" id="UP000009168"/>
    </source>
</evidence>
<name>I7MM22_TETTS</name>
<reference evidence="2" key="1">
    <citation type="journal article" date="2006" name="PLoS Biol.">
        <title>Macronuclear genome sequence of the ciliate Tetrahymena thermophila, a model eukaryote.</title>
        <authorList>
            <person name="Eisen J.A."/>
            <person name="Coyne R.S."/>
            <person name="Wu M."/>
            <person name="Wu D."/>
            <person name="Thiagarajan M."/>
            <person name="Wortman J.R."/>
            <person name="Badger J.H."/>
            <person name="Ren Q."/>
            <person name="Amedeo P."/>
            <person name="Jones K.M."/>
            <person name="Tallon L.J."/>
            <person name="Delcher A.L."/>
            <person name="Salzberg S.L."/>
            <person name="Silva J.C."/>
            <person name="Haas B.J."/>
            <person name="Majoros W.H."/>
            <person name="Farzad M."/>
            <person name="Carlton J.M."/>
            <person name="Smith R.K. Jr."/>
            <person name="Garg J."/>
            <person name="Pearlman R.E."/>
            <person name="Karrer K.M."/>
            <person name="Sun L."/>
            <person name="Manning G."/>
            <person name="Elde N.C."/>
            <person name="Turkewitz A.P."/>
            <person name="Asai D.J."/>
            <person name="Wilkes D.E."/>
            <person name="Wang Y."/>
            <person name="Cai H."/>
            <person name="Collins K."/>
            <person name="Stewart B.A."/>
            <person name="Lee S.R."/>
            <person name="Wilamowska K."/>
            <person name="Weinberg Z."/>
            <person name="Ruzzo W.L."/>
            <person name="Wloga D."/>
            <person name="Gaertig J."/>
            <person name="Frankel J."/>
            <person name="Tsao C.-C."/>
            <person name="Gorovsky M.A."/>
            <person name="Keeling P.J."/>
            <person name="Waller R.F."/>
            <person name="Patron N.J."/>
            <person name="Cherry J.M."/>
            <person name="Stover N.A."/>
            <person name="Krieger C.J."/>
            <person name="del Toro C."/>
            <person name="Ryder H.F."/>
            <person name="Williamson S.C."/>
            <person name="Barbeau R.A."/>
            <person name="Hamilton E.P."/>
            <person name="Orias E."/>
        </authorList>
    </citation>
    <scope>NUCLEOTIDE SEQUENCE [LARGE SCALE GENOMIC DNA]</scope>
    <source>
        <strain evidence="2">SB210</strain>
    </source>
</reference>
<proteinExistence type="predicted"/>
<evidence type="ECO:0000313" key="1">
    <source>
        <dbReference type="EMBL" id="EAS03820.2"/>
    </source>
</evidence>
<dbReference type="GeneID" id="7842275"/>
<gene>
    <name evidence="1" type="ORF">TTHERM_00657650</name>
</gene>
<dbReference type="OrthoDB" id="284828at2759"/>
<dbReference type="InParanoid" id="I7MM22"/>
<organism evidence="1 2">
    <name type="scientific">Tetrahymena thermophila (strain SB210)</name>
    <dbReference type="NCBI Taxonomy" id="312017"/>
    <lineage>
        <taxon>Eukaryota</taxon>
        <taxon>Sar</taxon>
        <taxon>Alveolata</taxon>
        <taxon>Ciliophora</taxon>
        <taxon>Intramacronucleata</taxon>
        <taxon>Oligohymenophorea</taxon>
        <taxon>Hymenostomatida</taxon>
        <taxon>Tetrahymenina</taxon>
        <taxon>Tetrahymenidae</taxon>
        <taxon>Tetrahymena</taxon>
    </lineage>
</organism>
<dbReference type="AlphaFoldDB" id="I7MM22"/>
<dbReference type="RefSeq" id="XP_001024065.2">
    <property type="nucleotide sequence ID" value="XM_001024065.2"/>
</dbReference>
<accession>I7MM22</accession>